<dbReference type="GeneID" id="88084502"/>
<proteinExistence type="predicted"/>
<organism evidence="3 5">
    <name type="scientific">Acidipropionibacterium acidipropionici</name>
    <dbReference type="NCBI Taxonomy" id="1748"/>
    <lineage>
        <taxon>Bacteria</taxon>
        <taxon>Bacillati</taxon>
        <taxon>Actinomycetota</taxon>
        <taxon>Actinomycetes</taxon>
        <taxon>Propionibacteriales</taxon>
        <taxon>Propionibacteriaceae</taxon>
        <taxon>Acidipropionibacterium</taxon>
    </lineage>
</organism>
<reference evidence="3 5" key="2">
    <citation type="submission" date="2016-02" db="EMBL/GenBank/DDBJ databases">
        <title>Complete Genome Sequence of Propionibacterium acidipropionici ATCC 55737.</title>
        <authorList>
            <person name="Luna Flores C.H."/>
            <person name="Nielsen L.K."/>
            <person name="Marcellin E."/>
        </authorList>
    </citation>
    <scope>NUCLEOTIDE SEQUENCE [LARGE SCALE GENOMIC DNA]</scope>
    <source>
        <strain evidence="3 5">ATCC 55737</strain>
    </source>
</reference>
<dbReference type="Proteomes" id="UP000075221">
    <property type="component" value="Chromosome"/>
</dbReference>
<evidence type="ECO:0000313" key="4">
    <source>
        <dbReference type="EMBL" id="AOZ47117.1"/>
    </source>
</evidence>
<evidence type="ECO:0000313" key="5">
    <source>
        <dbReference type="Proteomes" id="UP000075221"/>
    </source>
</evidence>
<gene>
    <name evidence="4" type="ORF">A8L58_10940</name>
    <name evidence="3" type="ORF">AXH35_09500</name>
</gene>
<dbReference type="Proteomes" id="UP000178666">
    <property type="component" value="Chromosome"/>
</dbReference>
<dbReference type="PROSITE" id="PS51257">
    <property type="entry name" value="PROKAR_LIPOPROTEIN"/>
    <property type="match status" value="1"/>
</dbReference>
<sequence length="247" mass="25311">MKNSIRCGVAALITTLALGGLAGCGGNDNATSSSSGSASSAASKVAPKATKASFPYKEGTIDAKDLVSRIGAAQKKLKSYHSEGTVAMANDGQSATIKVVGDTDMSDPDKPLTHSTITGAGQNMETVSDGTTTWVKTGGKWVSSDSAQNGGYNQAMALSQLADAATSAQYKGKDSQGHHFVLQLDGTKMAGASSGASSLGTVPAEYWTDDDLTPTKTKMTITSAGIKSTIEMTMSKFNEPVTIPKVK</sequence>
<evidence type="ECO:0000256" key="2">
    <source>
        <dbReference type="SAM" id="SignalP"/>
    </source>
</evidence>
<feature type="region of interest" description="Disordered" evidence="1">
    <location>
        <begin position="29"/>
        <end position="51"/>
    </location>
</feature>
<reference evidence="4 6" key="1">
    <citation type="journal article" date="2016" name="Plant Dis.">
        <title>Improved production of propionic acid using genome shuffling.</title>
        <authorList>
            <person name="Luna-Flores C.H."/>
            <person name="Palfreyman R.W."/>
            <person name="Kromer J.O."/>
            <person name="Nielsen L.K."/>
            <person name="Marcellin E."/>
        </authorList>
    </citation>
    <scope>NUCLEOTIDE SEQUENCE [LARGE SCALE GENOMIC DNA]</scope>
    <source>
        <strain evidence="4 6">F3E8</strain>
    </source>
</reference>
<accession>A0A142KHR0</accession>
<dbReference type="KEGG" id="aaci:ASQ49_05600"/>
<feature type="chain" id="PRO_5007498858" evidence="2">
    <location>
        <begin position="23"/>
        <end position="247"/>
    </location>
</feature>
<dbReference type="RefSeq" id="WP_028700428.1">
    <property type="nucleotide sequence ID" value="NZ_CP013126.1"/>
</dbReference>
<dbReference type="OrthoDB" id="3733726at2"/>
<name>A0A142KHR0_9ACTN</name>
<keyword evidence="2" id="KW-0732">Signal</keyword>
<dbReference type="Gene3D" id="2.50.20.20">
    <property type="match status" value="1"/>
</dbReference>
<feature type="compositionally biased region" description="Low complexity" evidence="1">
    <location>
        <begin position="30"/>
        <end position="51"/>
    </location>
</feature>
<dbReference type="SUPFAM" id="SSF89392">
    <property type="entry name" value="Prokaryotic lipoproteins and lipoprotein localization factors"/>
    <property type="match status" value="1"/>
</dbReference>
<evidence type="ECO:0000313" key="6">
    <source>
        <dbReference type="Proteomes" id="UP000178666"/>
    </source>
</evidence>
<keyword evidence="6" id="KW-1185">Reference proteome</keyword>
<evidence type="ECO:0000256" key="1">
    <source>
        <dbReference type="SAM" id="MobiDB-lite"/>
    </source>
</evidence>
<dbReference type="EMBL" id="CP015970">
    <property type="protein sequence ID" value="AOZ47117.1"/>
    <property type="molecule type" value="Genomic_DNA"/>
</dbReference>
<evidence type="ECO:0000313" key="3">
    <source>
        <dbReference type="EMBL" id="AMS05648.1"/>
    </source>
</evidence>
<dbReference type="InterPro" id="IPR029046">
    <property type="entry name" value="LolA/LolB/LppX"/>
</dbReference>
<dbReference type="AlphaFoldDB" id="A0A142KHR0"/>
<protein>
    <submittedName>
        <fullName evidence="3">Uncharacterized protein</fullName>
    </submittedName>
</protein>
<dbReference type="EMBL" id="CP014352">
    <property type="protein sequence ID" value="AMS05648.1"/>
    <property type="molecule type" value="Genomic_DNA"/>
</dbReference>
<feature type="signal peptide" evidence="2">
    <location>
        <begin position="1"/>
        <end position="22"/>
    </location>
</feature>